<feature type="transmembrane region" description="Helical" evidence="8">
    <location>
        <begin position="161"/>
        <end position="180"/>
    </location>
</feature>
<evidence type="ECO:0000256" key="6">
    <source>
        <dbReference type="ARBA" id="ARBA00023112"/>
    </source>
</evidence>
<keyword evidence="6" id="KW-0921">Nickel transport</keyword>
<evidence type="ECO:0000256" key="5">
    <source>
        <dbReference type="ARBA" id="ARBA00022989"/>
    </source>
</evidence>
<dbReference type="InterPro" id="IPR011864">
    <property type="entry name" value="Phosphate_PstC"/>
</dbReference>
<evidence type="ECO:0000256" key="8">
    <source>
        <dbReference type="RuleBase" id="RU363032"/>
    </source>
</evidence>
<dbReference type="Gene3D" id="1.10.3720.10">
    <property type="entry name" value="MetI-like"/>
    <property type="match status" value="1"/>
</dbReference>
<evidence type="ECO:0000256" key="7">
    <source>
        <dbReference type="ARBA" id="ARBA00023136"/>
    </source>
</evidence>
<sequence>MKSQGSVREMIANNQKKKKGLSDKIVPIILAIIAIISILTTIGILVTLLTETITFFTRVSLTEFLFTKDWNPFSSTPKYGIWALILGTLKVTFIATIFAVPVGLGAAIYLSEYASTRMRKIIKPILEILAGIPTIVFGFFALTFVTPMLRHVFPDLGSFNSISPGLVVGVMIIPLITSLSEDAMASVPNKIREGALGLGATKFEVSLKVVLPAAVSGIVASIVLAISRAIGETMIVSLAAGSTPDPSFSLTGSIQTMTGYIVQVATGDATFGSDIYYSIYAVGFTLFLFTLVMNLISQWISKRFREEY</sequence>
<dbReference type="RefSeq" id="WP_095105371.1">
    <property type="nucleotide sequence ID" value="NZ_BKAR01000001.1"/>
</dbReference>
<evidence type="ECO:0000256" key="9">
    <source>
        <dbReference type="RuleBase" id="RU363054"/>
    </source>
</evidence>
<dbReference type="Pfam" id="PF00528">
    <property type="entry name" value="BPD_transp_1"/>
    <property type="match status" value="1"/>
</dbReference>
<feature type="transmembrane region" description="Helical" evidence="8">
    <location>
        <begin position="275"/>
        <end position="296"/>
    </location>
</feature>
<comment type="caution">
    <text evidence="10">The sequence shown here is derived from an EMBL/GenBank/DDBJ whole genome shotgun (WGS) entry which is preliminary data.</text>
</comment>
<feature type="transmembrane region" description="Helical" evidence="8">
    <location>
        <begin position="25"/>
        <end position="49"/>
    </location>
</feature>
<dbReference type="GO" id="GO:0015675">
    <property type="term" value="P:nickel cation transport"/>
    <property type="evidence" value="ECO:0007669"/>
    <property type="project" value="UniProtKB-KW"/>
</dbReference>
<name>A0A239U5D9_9STAP</name>
<organism evidence="10 11">
    <name type="scientific">Staphylococcus piscifermentans</name>
    <dbReference type="NCBI Taxonomy" id="70258"/>
    <lineage>
        <taxon>Bacteria</taxon>
        <taxon>Bacillati</taxon>
        <taxon>Bacillota</taxon>
        <taxon>Bacilli</taxon>
        <taxon>Bacillales</taxon>
        <taxon>Staphylococcaceae</taxon>
        <taxon>Staphylococcus</taxon>
    </lineage>
</organism>
<dbReference type="PANTHER" id="PTHR42727:SF1">
    <property type="entry name" value="PHOSPHATE TRANSPORT SYSTEM PERMEASE"/>
    <property type="match status" value="1"/>
</dbReference>
<dbReference type="NCBIfam" id="TIGR02138">
    <property type="entry name" value="phosphate_pstC"/>
    <property type="match status" value="1"/>
</dbReference>
<keyword evidence="5 8" id="KW-1133">Transmembrane helix</keyword>
<proteinExistence type="inferred from homology"/>
<feature type="transmembrane region" description="Helical" evidence="8">
    <location>
        <begin position="79"/>
        <end position="104"/>
    </location>
</feature>
<keyword evidence="6" id="KW-0406">Ion transport</keyword>
<reference evidence="10 11" key="1">
    <citation type="submission" date="2019-07" db="EMBL/GenBank/DDBJ databases">
        <title>Whole genome shotgun sequence of Staphylococcus piscifermentans NBRC 109625.</title>
        <authorList>
            <person name="Hosoyama A."/>
            <person name="Uohara A."/>
            <person name="Ohji S."/>
            <person name="Ichikawa N."/>
        </authorList>
    </citation>
    <scope>NUCLEOTIDE SEQUENCE [LARGE SCALE GENOMIC DNA]</scope>
    <source>
        <strain evidence="10 11">NBRC 109625</strain>
    </source>
</reference>
<dbReference type="EMBL" id="BKAR01000001">
    <property type="protein sequence ID" value="GEP83500.1"/>
    <property type="molecule type" value="Genomic_DNA"/>
</dbReference>
<accession>A0A239U5D9</accession>
<keyword evidence="9" id="KW-0592">Phosphate transport</keyword>
<dbReference type="GO" id="GO:0006817">
    <property type="term" value="P:phosphate ion transport"/>
    <property type="evidence" value="ECO:0007669"/>
    <property type="project" value="UniProtKB-KW"/>
</dbReference>
<keyword evidence="4 8" id="KW-0812">Transmembrane</keyword>
<dbReference type="GO" id="GO:0005886">
    <property type="term" value="C:plasma membrane"/>
    <property type="evidence" value="ECO:0007669"/>
    <property type="project" value="UniProtKB-SubCell"/>
</dbReference>
<comment type="similarity">
    <text evidence="9">Belongs to the binding-protein-dependent transport system permease family. CysTW subfamily.</text>
</comment>
<dbReference type="PANTHER" id="PTHR42727">
    <property type="entry name" value="PHOSPHATE TRANSPORT SYSTEM PERMEASE PROTEIN"/>
    <property type="match status" value="1"/>
</dbReference>
<dbReference type="SUPFAM" id="SSF161098">
    <property type="entry name" value="MetI-like"/>
    <property type="match status" value="1"/>
</dbReference>
<dbReference type="GO" id="GO:0005315">
    <property type="term" value="F:phosphate transmembrane transporter activity"/>
    <property type="evidence" value="ECO:0007669"/>
    <property type="project" value="InterPro"/>
</dbReference>
<dbReference type="AlphaFoldDB" id="A0A239U5D9"/>
<evidence type="ECO:0000313" key="10">
    <source>
        <dbReference type="EMBL" id="GEP83500.1"/>
    </source>
</evidence>
<evidence type="ECO:0000313" key="11">
    <source>
        <dbReference type="Proteomes" id="UP000321736"/>
    </source>
</evidence>
<dbReference type="PROSITE" id="PS50928">
    <property type="entry name" value="ABC_TM1"/>
    <property type="match status" value="1"/>
</dbReference>
<keyword evidence="2 8" id="KW-0813">Transport</keyword>
<evidence type="ECO:0000256" key="3">
    <source>
        <dbReference type="ARBA" id="ARBA00022596"/>
    </source>
</evidence>
<keyword evidence="11" id="KW-1185">Reference proteome</keyword>
<dbReference type="InterPro" id="IPR000515">
    <property type="entry name" value="MetI-like"/>
</dbReference>
<dbReference type="Proteomes" id="UP000321736">
    <property type="component" value="Unassembled WGS sequence"/>
</dbReference>
<comment type="function">
    <text evidence="9">Part of the binding-protein-dependent transport system for phosphate; probably responsible for the translocation of the substrate across the membrane.</text>
</comment>
<keyword evidence="7 8" id="KW-0472">Membrane</keyword>
<gene>
    <name evidence="10" type="ORF">SPI02_00850</name>
</gene>
<feature type="transmembrane region" description="Helical" evidence="8">
    <location>
        <begin position="125"/>
        <end position="149"/>
    </location>
</feature>
<keyword evidence="3" id="KW-0533">Nickel</keyword>
<keyword evidence="9" id="KW-1003">Cell membrane</keyword>
<evidence type="ECO:0000256" key="1">
    <source>
        <dbReference type="ARBA" id="ARBA00004141"/>
    </source>
</evidence>
<dbReference type="InterPro" id="IPR035906">
    <property type="entry name" value="MetI-like_sf"/>
</dbReference>
<protein>
    <recommendedName>
        <fullName evidence="9">Phosphate transport system permease protein</fullName>
    </recommendedName>
</protein>
<comment type="subcellular location">
    <subcellularLocation>
        <location evidence="8">Cell membrane</location>
        <topology evidence="8">Multi-pass membrane protein</topology>
    </subcellularLocation>
    <subcellularLocation>
        <location evidence="1">Membrane</location>
        <topology evidence="1">Multi-pass membrane protein</topology>
    </subcellularLocation>
</comment>
<evidence type="ECO:0000256" key="4">
    <source>
        <dbReference type="ARBA" id="ARBA00022692"/>
    </source>
</evidence>
<dbReference type="OrthoDB" id="9785113at2"/>
<feature type="transmembrane region" description="Helical" evidence="8">
    <location>
        <begin position="209"/>
        <end position="230"/>
    </location>
</feature>
<evidence type="ECO:0000256" key="2">
    <source>
        <dbReference type="ARBA" id="ARBA00022448"/>
    </source>
</evidence>
<dbReference type="CDD" id="cd06261">
    <property type="entry name" value="TM_PBP2"/>
    <property type="match status" value="1"/>
</dbReference>